<dbReference type="RefSeq" id="WP_090673676.1">
    <property type="nucleotide sequence ID" value="NZ_FMTT01000025.1"/>
</dbReference>
<feature type="signal peptide" evidence="1">
    <location>
        <begin position="1"/>
        <end position="24"/>
    </location>
</feature>
<feature type="chain" id="PRO_5011746166" description="SurA N-terminal domain-containing protein" evidence="1">
    <location>
        <begin position="25"/>
        <end position="239"/>
    </location>
</feature>
<name>A0A1G4S972_9BACL</name>
<accession>A0A1G4S972</accession>
<protein>
    <recommendedName>
        <fullName evidence="4">SurA N-terminal domain-containing protein</fullName>
    </recommendedName>
</protein>
<sequence>MKKKLAITAVGAVFALASYGSVFAAETPTQTIGNGQQVIQGKVSKPNFDEATREKVKAILNQSQAGTLTKEQVKTQLQALGIDWEIDFSAARSIKVERNKVTKPDNLDEAALEKVKAILNQSQAGTLTKEQVKTQLQALGIDWEIDFSAARDIKVERNKVTKPDNLDEATREKVKAILNQSQAGTLTKEQVKTQLQALGIDWEIDFSAARDIKAERNKVTKPDNLDETQLDAFFGIKAQ</sequence>
<dbReference type="AlphaFoldDB" id="A0A1G4S972"/>
<dbReference type="STRING" id="624147.SAMN04487970_102532"/>
<gene>
    <name evidence="2" type="ORF">SAMN04487970_102532</name>
</gene>
<evidence type="ECO:0000313" key="3">
    <source>
        <dbReference type="Proteomes" id="UP000198601"/>
    </source>
</evidence>
<evidence type="ECO:0000313" key="2">
    <source>
        <dbReference type="EMBL" id="SCW65744.1"/>
    </source>
</evidence>
<keyword evidence="3" id="KW-1185">Reference proteome</keyword>
<evidence type="ECO:0008006" key="4">
    <source>
        <dbReference type="Google" id="ProtNLM"/>
    </source>
</evidence>
<organism evidence="2 3">
    <name type="scientific">Paenibacillus tianmuensis</name>
    <dbReference type="NCBI Taxonomy" id="624147"/>
    <lineage>
        <taxon>Bacteria</taxon>
        <taxon>Bacillati</taxon>
        <taxon>Bacillota</taxon>
        <taxon>Bacilli</taxon>
        <taxon>Bacillales</taxon>
        <taxon>Paenibacillaceae</taxon>
        <taxon>Paenibacillus</taxon>
    </lineage>
</organism>
<dbReference type="EMBL" id="FMTT01000025">
    <property type="protein sequence ID" value="SCW65744.1"/>
    <property type="molecule type" value="Genomic_DNA"/>
</dbReference>
<evidence type="ECO:0000256" key="1">
    <source>
        <dbReference type="SAM" id="SignalP"/>
    </source>
</evidence>
<reference evidence="3" key="1">
    <citation type="submission" date="2016-10" db="EMBL/GenBank/DDBJ databases">
        <authorList>
            <person name="Varghese N."/>
            <person name="Submissions S."/>
        </authorList>
    </citation>
    <scope>NUCLEOTIDE SEQUENCE [LARGE SCALE GENOMIC DNA]</scope>
    <source>
        <strain evidence="3">CGMCC 1.8946</strain>
    </source>
</reference>
<proteinExistence type="predicted"/>
<dbReference type="Proteomes" id="UP000198601">
    <property type="component" value="Unassembled WGS sequence"/>
</dbReference>
<keyword evidence="1" id="KW-0732">Signal</keyword>